<evidence type="ECO:0000313" key="2">
    <source>
        <dbReference type="EMBL" id="CAH2048396.1"/>
    </source>
</evidence>
<feature type="region of interest" description="Disordered" evidence="1">
    <location>
        <begin position="77"/>
        <end position="112"/>
    </location>
</feature>
<sequence>MRGVSCGGRRVDLGQLRSAAHRQSLGALSAAGGSPRGKSLDLPEWGMKMSNVQCLRIDPIGELDEVGGQSVRRVFRRVTSPSGERDTSRDNLRRETMGAQRQSSPTAIGNAA</sequence>
<evidence type="ECO:0000313" key="3">
    <source>
        <dbReference type="Proteomes" id="UP000837857"/>
    </source>
</evidence>
<dbReference type="Proteomes" id="UP000837857">
    <property type="component" value="Chromosome 18"/>
</dbReference>
<feature type="compositionally biased region" description="Basic and acidic residues" evidence="1">
    <location>
        <begin position="83"/>
        <end position="96"/>
    </location>
</feature>
<name>A0ABN8I3M9_9NEOP</name>
<keyword evidence="3" id="KW-1185">Reference proteome</keyword>
<accession>A0ABN8I3M9</accession>
<evidence type="ECO:0000256" key="1">
    <source>
        <dbReference type="SAM" id="MobiDB-lite"/>
    </source>
</evidence>
<proteinExistence type="predicted"/>
<protein>
    <submittedName>
        <fullName evidence="2">Uncharacterized protein</fullName>
    </submittedName>
</protein>
<feature type="non-terminal residue" evidence="2">
    <location>
        <position position="112"/>
    </location>
</feature>
<reference evidence="2" key="1">
    <citation type="submission" date="2022-03" db="EMBL/GenBank/DDBJ databases">
        <authorList>
            <person name="Martin H S."/>
        </authorList>
    </citation>
    <scope>NUCLEOTIDE SEQUENCE</scope>
</reference>
<organism evidence="2 3">
    <name type="scientific">Iphiclides podalirius</name>
    <name type="common">scarce swallowtail</name>
    <dbReference type="NCBI Taxonomy" id="110791"/>
    <lineage>
        <taxon>Eukaryota</taxon>
        <taxon>Metazoa</taxon>
        <taxon>Ecdysozoa</taxon>
        <taxon>Arthropoda</taxon>
        <taxon>Hexapoda</taxon>
        <taxon>Insecta</taxon>
        <taxon>Pterygota</taxon>
        <taxon>Neoptera</taxon>
        <taxon>Endopterygota</taxon>
        <taxon>Lepidoptera</taxon>
        <taxon>Glossata</taxon>
        <taxon>Ditrysia</taxon>
        <taxon>Papilionoidea</taxon>
        <taxon>Papilionidae</taxon>
        <taxon>Papilioninae</taxon>
        <taxon>Iphiclides</taxon>
    </lineage>
</organism>
<gene>
    <name evidence="2" type="ORF">IPOD504_LOCUS6038</name>
</gene>
<dbReference type="EMBL" id="OW152830">
    <property type="protein sequence ID" value="CAH2048396.1"/>
    <property type="molecule type" value="Genomic_DNA"/>
</dbReference>
<feature type="compositionally biased region" description="Polar residues" evidence="1">
    <location>
        <begin position="99"/>
        <end position="112"/>
    </location>
</feature>